<accession>A0A0N0E900</accession>
<dbReference type="EC" id="1.8.4.12" evidence="1"/>
<evidence type="ECO:0000256" key="3">
    <source>
        <dbReference type="ARBA" id="ARBA00048488"/>
    </source>
</evidence>
<feature type="domain" description="MsrB" evidence="4">
    <location>
        <begin position="49"/>
        <end position="170"/>
    </location>
</feature>
<dbReference type="STRING" id="1514904.SU32_01325"/>
<organism evidence="5 6">
    <name type="scientific">Ahrensia marina</name>
    <dbReference type="NCBI Taxonomy" id="1514904"/>
    <lineage>
        <taxon>Bacteria</taxon>
        <taxon>Pseudomonadati</taxon>
        <taxon>Pseudomonadota</taxon>
        <taxon>Alphaproteobacteria</taxon>
        <taxon>Hyphomicrobiales</taxon>
        <taxon>Ahrensiaceae</taxon>
        <taxon>Ahrensia</taxon>
    </lineage>
</organism>
<keyword evidence="6" id="KW-1185">Reference proteome</keyword>
<dbReference type="GO" id="GO:0033743">
    <property type="term" value="F:peptide-methionine (R)-S-oxide reductase activity"/>
    <property type="evidence" value="ECO:0007669"/>
    <property type="project" value="UniProtKB-EC"/>
</dbReference>
<sequence>MQRRSFLKYSSIFGANIALLGAGVAPTRAAKGPYPPEAGDMTYEITKTPEEWRAILSDAEFAVLREEDTERAFTSPLNDEKRDGTFHCRGCDLPVYASETKFKSGTGWPSFYDNIDDAVRTKEDNTFFSTRTEVHCRRCGGHLGHIFEDGPEPTGLRHCLNGLALTFKPA</sequence>
<dbReference type="RefSeq" id="WP_053997507.1">
    <property type="nucleotide sequence ID" value="NZ_JXMU01000001.1"/>
</dbReference>
<dbReference type="InterPro" id="IPR028427">
    <property type="entry name" value="Met_Sox_Rdtase_MsrB"/>
</dbReference>
<reference evidence="5 6" key="1">
    <citation type="submission" date="2015-01" db="EMBL/GenBank/DDBJ databases">
        <title>Ahrensia donghaiensis sp. nov., a novel dimethylsulphoniopropionate-cleavage bacterium isolated from seawater and emended descriptions of the genus Ahrensia and Ahrensia kielensis.</title>
        <authorList>
            <person name="Liu J."/>
        </authorList>
    </citation>
    <scope>NUCLEOTIDE SEQUENCE [LARGE SCALE GENOMIC DNA]</scope>
    <source>
        <strain evidence="5 6">LZD062</strain>
    </source>
</reference>
<comment type="caution">
    <text evidence="5">The sequence shown here is derived from an EMBL/GenBank/DDBJ whole genome shotgun (WGS) entry which is preliminary data.</text>
</comment>
<dbReference type="PANTHER" id="PTHR10173:SF57">
    <property type="entry name" value="PEPTIDE-METHIONINE (R)-S-OXIDE REDUCTASE"/>
    <property type="match status" value="1"/>
</dbReference>
<evidence type="ECO:0000256" key="2">
    <source>
        <dbReference type="ARBA" id="ARBA00023002"/>
    </source>
</evidence>
<dbReference type="NCBIfam" id="TIGR00357">
    <property type="entry name" value="peptide-methionine (R)-S-oxide reductase MsrB"/>
    <property type="match status" value="1"/>
</dbReference>
<evidence type="ECO:0000313" key="5">
    <source>
        <dbReference type="EMBL" id="KPB02932.1"/>
    </source>
</evidence>
<name>A0A0N0E900_9HYPH</name>
<dbReference type="AlphaFoldDB" id="A0A0N0E900"/>
<evidence type="ECO:0000259" key="4">
    <source>
        <dbReference type="PROSITE" id="PS51790"/>
    </source>
</evidence>
<dbReference type="PANTHER" id="PTHR10173">
    <property type="entry name" value="METHIONINE SULFOXIDE REDUCTASE"/>
    <property type="match status" value="1"/>
</dbReference>
<comment type="catalytic activity">
    <reaction evidence="3">
        <text>L-methionyl-[protein] + [thioredoxin]-disulfide + H2O = L-methionyl-(R)-S-oxide-[protein] + [thioredoxin]-dithiol</text>
        <dbReference type="Rhea" id="RHEA:24164"/>
        <dbReference type="Rhea" id="RHEA-COMP:10698"/>
        <dbReference type="Rhea" id="RHEA-COMP:10700"/>
        <dbReference type="Rhea" id="RHEA-COMP:12313"/>
        <dbReference type="Rhea" id="RHEA-COMP:12314"/>
        <dbReference type="ChEBI" id="CHEBI:15377"/>
        <dbReference type="ChEBI" id="CHEBI:16044"/>
        <dbReference type="ChEBI" id="CHEBI:29950"/>
        <dbReference type="ChEBI" id="CHEBI:45764"/>
        <dbReference type="ChEBI" id="CHEBI:50058"/>
        <dbReference type="EC" id="1.8.4.12"/>
    </reaction>
</comment>
<evidence type="ECO:0000256" key="1">
    <source>
        <dbReference type="ARBA" id="ARBA00012499"/>
    </source>
</evidence>
<proteinExistence type="predicted"/>
<dbReference type="EMBL" id="JXMU01000001">
    <property type="protein sequence ID" value="KPB02932.1"/>
    <property type="molecule type" value="Genomic_DNA"/>
</dbReference>
<gene>
    <name evidence="5" type="ORF">SU32_01325</name>
</gene>
<dbReference type="GO" id="GO:0005737">
    <property type="term" value="C:cytoplasm"/>
    <property type="evidence" value="ECO:0007669"/>
    <property type="project" value="TreeGrafter"/>
</dbReference>
<dbReference type="PROSITE" id="PS51790">
    <property type="entry name" value="MSRB"/>
    <property type="match status" value="1"/>
</dbReference>
<keyword evidence="2" id="KW-0560">Oxidoreductase</keyword>
<dbReference type="Gene3D" id="2.170.150.20">
    <property type="entry name" value="Peptide methionine sulfoxide reductase"/>
    <property type="match status" value="1"/>
</dbReference>
<dbReference type="OrthoDB" id="9785497at2"/>
<dbReference type="PATRIC" id="fig|1514904.3.peg.275"/>
<dbReference type="SUPFAM" id="SSF51316">
    <property type="entry name" value="Mss4-like"/>
    <property type="match status" value="1"/>
</dbReference>
<dbReference type="Pfam" id="PF01641">
    <property type="entry name" value="SelR"/>
    <property type="match status" value="1"/>
</dbReference>
<dbReference type="InterPro" id="IPR011057">
    <property type="entry name" value="Mss4-like_sf"/>
</dbReference>
<dbReference type="Proteomes" id="UP000038011">
    <property type="component" value="Unassembled WGS sequence"/>
</dbReference>
<evidence type="ECO:0000313" key="6">
    <source>
        <dbReference type="Proteomes" id="UP000038011"/>
    </source>
</evidence>
<dbReference type="InterPro" id="IPR002579">
    <property type="entry name" value="Met_Sox_Rdtase_MsrB_dom"/>
</dbReference>
<protein>
    <recommendedName>
        <fullName evidence="1">peptide-methionine (R)-S-oxide reductase</fullName>
        <ecNumber evidence="1">1.8.4.12</ecNumber>
    </recommendedName>
</protein>
<dbReference type="GO" id="GO:0030091">
    <property type="term" value="P:protein repair"/>
    <property type="evidence" value="ECO:0007669"/>
    <property type="project" value="InterPro"/>
</dbReference>
<dbReference type="GO" id="GO:0006979">
    <property type="term" value="P:response to oxidative stress"/>
    <property type="evidence" value="ECO:0007669"/>
    <property type="project" value="InterPro"/>
</dbReference>